<keyword evidence="3" id="KW-1185">Reference proteome</keyword>
<dbReference type="AlphaFoldDB" id="A0A091TGL0"/>
<dbReference type="EMBL" id="KK450096">
    <property type="protein sequence ID" value="KFQ73080.1"/>
    <property type="molecule type" value="Genomic_DNA"/>
</dbReference>
<reference evidence="2 3" key="1">
    <citation type="submission" date="2014-04" db="EMBL/GenBank/DDBJ databases">
        <title>Genome evolution of avian class.</title>
        <authorList>
            <person name="Zhang G."/>
            <person name="Li C."/>
        </authorList>
    </citation>
    <scope>NUCLEOTIDE SEQUENCE [LARGE SCALE GENOMIC DNA]</scope>
    <source>
        <strain evidence="2">BGI_N335</strain>
    </source>
</reference>
<keyword evidence="1" id="KW-1133">Transmembrane helix</keyword>
<keyword evidence="1" id="KW-0472">Membrane</keyword>
<feature type="transmembrane region" description="Helical" evidence="1">
    <location>
        <begin position="87"/>
        <end position="110"/>
    </location>
</feature>
<feature type="non-terminal residue" evidence="2">
    <location>
        <position position="1"/>
    </location>
</feature>
<accession>A0A091TGL0</accession>
<evidence type="ECO:0000313" key="3">
    <source>
        <dbReference type="Proteomes" id="UP000053638"/>
    </source>
</evidence>
<sequence length="144" mass="15522">VARALRDHESFLQVVIRGFLPGSLICHGDVVFQHPAPTSLEVLEALALSVGPNKTLAGSDFQVDPYSLAVGEATLEPPPAEPGFPEYGVAIVVVCGLCIITAPIALLVGLTSKRLSWWDMAVLWERRDPEAGTQSLEMDNPGFW</sequence>
<evidence type="ECO:0000256" key="1">
    <source>
        <dbReference type="SAM" id="Phobius"/>
    </source>
</evidence>
<dbReference type="PhylomeDB" id="A0A091TGL0"/>
<evidence type="ECO:0000313" key="2">
    <source>
        <dbReference type="EMBL" id="KFQ73080.1"/>
    </source>
</evidence>
<keyword evidence="1" id="KW-0812">Transmembrane</keyword>
<name>A0A091TGL0_PHALP</name>
<organism evidence="2 3">
    <name type="scientific">Phaethon lepturus</name>
    <name type="common">White-tailed tropicbird</name>
    <dbReference type="NCBI Taxonomy" id="97097"/>
    <lineage>
        <taxon>Eukaryota</taxon>
        <taxon>Metazoa</taxon>
        <taxon>Chordata</taxon>
        <taxon>Craniata</taxon>
        <taxon>Vertebrata</taxon>
        <taxon>Euteleostomi</taxon>
        <taxon>Archelosauria</taxon>
        <taxon>Archosauria</taxon>
        <taxon>Dinosauria</taxon>
        <taxon>Saurischia</taxon>
        <taxon>Theropoda</taxon>
        <taxon>Coelurosauria</taxon>
        <taxon>Aves</taxon>
        <taxon>Neognathae</taxon>
        <taxon>Neoaves</taxon>
        <taxon>Phaethontimorphae</taxon>
        <taxon>Phaethontiformes</taxon>
        <taxon>Phaethontidae</taxon>
        <taxon>Phaethon</taxon>
    </lineage>
</organism>
<dbReference type="Proteomes" id="UP000053638">
    <property type="component" value="Unassembled WGS sequence"/>
</dbReference>
<proteinExistence type="predicted"/>
<gene>
    <name evidence="2" type="ORF">N335_08359</name>
</gene>
<feature type="non-terminal residue" evidence="2">
    <location>
        <position position="144"/>
    </location>
</feature>
<protein>
    <recommendedName>
        <fullName evidence="4">SEA domain-containing protein</fullName>
    </recommendedName>
</protein>
<evidence type="ECO:0008006" key="4">
    <source>
        <dbReference type="Google" id="ProtNLM"/>
    </source>
</evidence>